<gene>
    <name evidence="1" type="ORF">EYF80_014754</name>
</gene>
<evidence type="ECO:0000313" key="2">
    <source>
        <dbReference type="Proteomes" id="UP000314294"/>
    </source>
</evidence>
<name>A0A4Z2IAI8_9TELE</name>
<dbReference type="Proteomes" id="UP000314294">
    <property type="component" value="Unassembled WGS sequence"/>
</dbReference>
<accession>A0A4Z2IAI8</accession>
<evidence type="ECO:0000313" key="1">
    <source>
        <dbReference type="EMBL" id="TNN75008.1"/>
    </source>
</evidence>
<proteinExistence type="predicted"/>
<protein>
    <submittedName>
        <fullName evidence="1">Uncharacterized protein</fullName>
    </submittedName>
</protein>
<reference evidence="1 2" key="1">
    <citation type="submission" date="2019-03" db="EMBL/GenBank/DDBJ databases">
        <title>First draft genome of Liparis tanakae, snailfish: a comprehensive survey of snailfish specific genes.</title>
        <authorList>
            <person name="Kim W."/>
            <person name="Song I."/>
            <person name="Jeong J.-H."/>
            <person name="Kim D."/>
            <person name="Kim S."/>
            <person name="Ryu S."/>
            <person name="Song J.Y."/>
            <person name="Lee S.K."/>
        </authorList>
    </citation>
    <scope>NUCLEOTIDE SEQUENCE [LARGE SCALE GENOMIC DNA]</scope>
    <source>
        <tissue evidence="1">Muscle</tissue>
    </source>
</reference>
<dbReference type="AlphaFoldDB" id="A0A4Z2IAI8"/>
<comment type="caution">
    <text evidence="1">The sequence shown here is derived from an EMBL/GenBank/DDBJ whole genome shotgun (WGS) entry which is preliminary data.</text>
</comment>
<keyword evidence="2" id="KW-1185">Reference proteome</keyword>
<dbReference type="EMBL" id="SRLO01000108">
    <property type="protein sequence ID" value="TNN75008.1"/>
    <property type="molecule type" value="Genomic_DNA"/>
</dbReference>
<organism evidence="1 2">
    <name type="scientific">Liparis tanakae</name>
    <name type="common">Tanaka's snailfish</name>
    <dbReference type="NCBI Taxonomy" id="230148"/>
    <lineage>
        <taxon>Eukaryota</taxon>
        <taxon>Metazoa</taxon>
        <taxon>Chordata</taxon>
        <taxon>Craniata</taxon>
        <taxon>Vertebrata</taxon>
        <taxon>Euteleostomi</taxon>
        <taxon>Actinopterygii</taxon>
        <taxon>Neopterygii</taxon>
        <taxon>Teleostei</taxon>
        <taxon>Neoteleostei</taxon>
        <taxon>Acanthomorphata</taxon>
        <taxon>Eupercaria</taxon>
        <taxon>Perciformes</taxon>
        <taxon>Cottioidei</taxon>
        <taxon>Cottales</taxon>
        <taxon>Liparidae</taxon>
        <taxon>Liparis</taxon>
    </lineage>
</organism>
<sequence>MKVFRIRELGTKPLSAVWCQRMFGKASFLEPLCPHRCSALEEDQTSTDVSKQHICQSGCAARSGCRHIVGAAGFNRVKGDAPDTCKRNNNNNTTLNIHCIQNKVTSEKKGPTLMRVLAHTGSKIAPQQSADRRLYKLVLLHFPQGGINHTFNPPQHNTMIRTLPHVLTVLTAGVKRRDKYEENTQSCRHDEETTDVKNKVVKPDSRGIPALHCNESRRPNVSGKDGGWFF</sequence>